<evidence type="ECO:0000256" key="4">
    <source>
        <dbReference type="ARBA" id="ARBA00022763"/>
    </source>
</evidence>
<evidence type="ECO:0000256" key="7">
    <source>
        <dbReference type="ARBA" id="ARBA00023306"/>
    </source>
</evidence>
<feature type="compositionally biased region" description="Acidic residues" evidence="10">
    <location>
        <begin position="239"/>
        <end position="252"/>
    </location>
</feature>
<dbReference type="GO" id="GO:0003677">
    <property type="term" value="F:DNA binding"/>
    <property type="evidence" value="ECO:0007669"/>
    <property type="project" value="TreeGrafter"/>
</dbReference>
<dbReference type="GO" id="GO:0031298">
    <property type="term" value="C:replication fork protection complex"/>
    <property type="evidence" value="ECO:0007669"/>
    <property type="project" value="TreeGrafter"/>
</dbReference>
<dbReference type="GO" id="GO:0031297">
    <property type="term" value="P:replication fork processing"/>
    <property type="evidence" value="ECO:0007669"/>
    <property type="project" value="UniProtKB-UniRule"/>
</dbReference>
<feature type="domain" description="Chromosome segregation in meiosis protein 3" evidence="11">
    <location>
        <begin position="77"/>
        <end position="164"/>
    </location>
</feature>
<evidence type="ECO:0000256" key="2">
    <source>
        <dbReference type="ARBA" id="ARBA00006075"/>
    </source>
</evidence>
<feature type="compositionally biased region" description="Basic and acidic residues" evidence="10">
    <location>
        <begin position="162"/>
        <end position="176"/>
    </location>
</feature>
<evidence type="ECO:0000256" key="5">
    <source>
        <dbReference type="ARBA" id="ARBA00022880"/>
    </source>
</evidence>
<dbReference type="EMBL" id="JAACFV010000019">
    <property type="protein sequence ID" value="KAF7511597.1"/>
    <property type="molecule type" value="Genomic_DNA"/>
</dbReference>
<feature type="region of interest" description="Disordered" evidence="10">
    <location>
        <begin position="236"/>
        <end position="353"/>
    </location>
</feature>
<keyword evidence="7 9" id="KW-0131">Cell cycle</keyword>
<evidence type="ECO:0000256" key="6">
    <source>
        <dbReference type="ARBA" id="ARBA00023242"/>
    </source>
</evidence>
<dbReference type="GO" id="GO:0000076">
    <property type="term" value="P:DNA replication checkpoint signaling"/>
    <property type="evidence" value="ECO:0007669"/>
    <property type="project" value="UniProtKB-UniRule"/>
</dbReference>
<comment type="subunit">
    <text evidence="3">Component of the fork protection complex (FPC) consisting of TOF1 and CSM3.</text>
</comment>
<feature type="compositionally biased region" description="Low complexity" evidence="10">
    <location>
        <begin position="290"/>
        <end position="312"/>
    </location>
</feature>
<reference evidence="12" key="1">
    <citation type="submission" date="2020-02" db="EMBL/GenBank/DDBJ databases">
        <authorList>
            <person name="Palmer J.M."/>
        </authorList>
    </citation>
    <scope>NUCLEOTIDE SEQUENCE</scope>
    <source>
        <strain evidence="12">EPUS1.4</strain>
        <tissue evidence="12">Thallus</tissue>
    </source>
</reference>
<proteinExistence type="inferred from homology"/>
<comment type="caution">
    <text evidence="12">The sequence shown here is derived from an EMBL/GenBank/DDBJ whole genome shotgun (WGS) entry which is preliminary data.</text>
</comment>
<sequence length="353" mass="39414">MAADTTTHDTVTSLLNYDVSDNDDDPFREIDTTLHDPANKSNGTKRKATGTDNKENTDLLGLDEEVKIVKRRKPVAKLDEARLLSQPGIPKLRALARSGSIASKLRLKGKGHEYSDAAKLLGYYQLWLDNLYPRAKFADGLQLVEKVGHGKMMQAMRKEWIDEGKPGHGRGAEDRQTSGLGGEQNAMERTAGAEHNQSSDKKLQTTSKHNAQDSIFGDLEEDGEDDLFFNDPKIRATAQDDEVNEPDEDELDALLAEQSHIRDSQPHQQQQQQQQQQHASPADEEEDLDALMAEQPALNMPGQGPTQMQQQNDSPPVEDELDALLAENEIAQQRRADETLHERGNRPIEEDKL</sequence>
<evidence type="ECO:0000256" key="8">
    <source>
        <dbReference type="ARBA" id="ARBA00025496"/>
    </source>
</evidence>
<evidence type="ECO:0000256" key="10">
    <source>
        <dbReference type="SAM" id="MobiDB-lite"/>
    </source>
</evidence>
<feature type="compositionally biased region" description="Basic and acidic residues" evidence="10">
    <location>
        <begin position="25"/>
        <end position="38"/>
    </location>
</feature>
<dbReference type="GO" id="GO:0043111">
    <property type="term" value="P:replication fork arrest"/>
    <property type="evidence" value="ECO:0007669"/>
    <property type="project" value="TreeGrafter"/>
</dbReference>
<keyword evidence="5" id="KW-0236">DNA replication inhibitor</keyword>
<dbReference type="InterPro" id="IPR012923">
    <property type="entry name" value="Csm3"/>
</dbReference>
<keyword evidence="6 9" id="KW-0539">Nucleus</keyword>
<dbReference type="GO" id="GO:0006974">
    <property type="term" value="P:DNA damage response"/>
    <property type="evidence" value="ECO:0007669"/>
    <property type="project" value="UniProtKB-KW"/>
</dbReference>
<comment type="function">
    <text evidence="9">Plays an important role in the control of DNA replication and the maintenance of replication fork stability.</text>
</comment>
<protein>
    <recommendedName>
        <fullName evidence="9">Chromosome segregation in meiosis protein</fullName>
    </recommendedName>
</protein>
<dbReference type="Proteomes" id="UP000606974">
    <property type="component" value="Unassembled WGS sequence"/>
</dbReference>
<evidence type="ECO:0000256" key="1">
    <source>
        <dbReference type="ARBA" id="ARBA00004123"/>
    </source>
</evidence>
<comment type="function">
    <text evidence="8">Forms a fork protection complex (FPC) with TOF1 and which is required for chromosome segregation during meiosis and DNA damage repair. FPC coordinates leading and lagging strand synthesis and moves with the replication fork. FPC stabilizes replication forks in a configuration that is recognized by replication checkpoint sensors.</text>
</comment>
<feature type="region of interest" description="Disordered" evidence="10">
    <location>
        <begin position="16"/>
        <end position="55"/>
    </location>
</feature>
<dbReference type="InterPro" id="IPR040038">
    <property type="entry name" value="TIPIN/Csm3/Swi3"/>
</dbReference>
<name>A0A8H7ARE6_9EURO</name>
<comment type="subcellular location">
    <subcellularLocation>
        <location evidence="1 9">Nucleus</location>
    </subcellularLocation>
</comment>
<evidence type="ECO:0000313" key="13">
    <source>
        <dbReference type="Proteomes" id="UP000606974"/>
    </source>
</evidence>
<comment type="similarity">
    <text evidence="2 9">Belongs to the CSM3 family.</text>
</comment>
<dbReference type="PANTHER" id="PTHR13220:SF11">
    <property type="entry name" value="TIMELESS-INTERACTING PROTEIN"/>
    <property type="match status" value="1"/>
</dbReference>
<evidence type="ECO:0000256" key="9">
    <source>
        <dbReference type="RuleBase" id="RU366049"/>
    </source>
</evidence>
<gene>
    <name evidence="12" type="ORF">GJ744_004185</name>
</gene>
<keyword evidence="4 9" id="KW-0227">DNA damage</keyword>
<dbReference type="AlphaFoldDB" id="A0A8H7ARE6"/>
<keyword evidence="13" id="KW-1185">Reference proteome</keyword>
<evidence type="ECO:0000313" key="12">
    <source>
        <dbReference type="EMBL" id="KAF7511597.1"/>
    </source>
</evidence>
<dbReference type="Pfam" id="PF07962">
    <property type="entry name" value="Swi3"/>
    <property type="match status" value="1"/>
</dbReference>
<evidence type="ECO:0000256" key="3">
    <source>
        <dbReference type="ARBA" id="ARBA00011217"/>
    </source>
</evidence>
<evidence type="ECO:0000259" key="11">
    <source>
        <dbReference type="Pfam" id="PF07962"/>
    </source>
</evidence>
<feature type="compositionally biased region" description="Low complexity" evidence="10">
    <location>
        <begin position="268"/>
        <end position="277"/>
    </location>
</feature>
<feature type="compositionally biased region" description="Basic and acidic residues" evidence="10">
    <location>
        <begin position="332"/>
        <end position="353"/>
    </location>
</feature>
<dbReference type="OrthoDB" id="437078at2759"/>
<feature type="region of interest" description="Disordered" evidence="10">
    <location>
        <begin position="162"/>
        <end position="210"/>
    </location>
</feature>
<accession>A0A8H7ARE6</accession>
<organism evidence="12 13">
    <name type="scientific">Endocarpon pusillum</name>
    <dbReference type="NCBI Taxonomy" id="364733"/>
    <lineage>
        <taxon>Eukaryota</taxon>
        <taxon>Fungi</taxon>
        <taxon>Dikarya</taxon>
        <taxon>Ascomycota</taxon>
        <taxon>Pezizomycotina</taxon>
        <taxon>Eurotiomycetes</taxon>
        <taxon>Chaetothyriomycetidae</taxon>
        <taxon>Verrucariales</taxon>
        <taxon>Verrucariaceae</taxon>
        <taxon>Endocarpon</taxon>
    </lineage>
</organism>
<dbReference type="PANTHER" id="PTHR13220">
    <property type="entry name" value="TIMELESS INTERACTING-RELATED"/>
    <property type="match status" value="1"/>
</dbReference>